<evidence type="ECO:0000256" key="5">
    <source>
        <dbReference type="ARBA" id="ARBA00022679"/>
    </source>
</evidence>
<evidence type="ECO:0000256" key="3">
    <source>
        <dbReference type="ARBA" id="ARBA00022450"/>
    </source>
</evidence>
<dbReference type="SMART" id="SM00827">
    <property type="entry name" value="PKS_AT"/>
    <property type="match status" value="1"/>
</dbReference>
<dbReference type="InterPro" id="IPR020806">
    <property type="entry name" value="PKS_PP-bd"/>
</dbReference>
<organism evidence="8 9">
    <name type="scientific">Pseudoalteromonas piscicida</name>
    <dbReference type="NCBI Taxonomy" id="43662"/>
    <lineage>
        <taxon>Bacteria</taxon>
        <taxon>Pseudomonadati</taxon>
        <taxon>Pseudomonadota</taxon>
        <taxon>Gammaproteobacteria</taxon>
        <taxon>Alteromonadales</taxon>
        <taxon>Pseudoalteromonadaceae</taxon>
        <taxon>Pseudoalteromonas</taxon>
    </lineage>
</organism>
<dbReference type="Proteomes" id="UP000016521">
    <property type="component" value="Chromosome I"/>
</dbReference>
<dbReference type="InterPro" id="IPR018201">
    <property type="entry name" value="Ketoacyl_synth_AS"/>
</dbReference>
<evidence type="ECO:0000313" key="8">
    <source>
        <dbReference type="EMBL" id="ATD08518.1"/>
    </source>
</evidence>
<dbReference type="EMBL" id="CP011924">
    <property type="protein sequence ID" value="ATD08518.1"/>
    <property type="molecule type" value="Genomic_DNA"/>
</dbReference>
<dbReference type="InterPro" id="IPR057326">
    <property type="entry name" value="KR_dom"/>
</dbReference>
<dbReference type="InterPro" id="IPR014043">
    <property type="entry name" value="Acyl_transferase_dom"/>
</dbReference>
<dbReference type="InterPro" id="IPR020841">
    <property type="entry name" value="PKS_Beta-ketoAc_synthase_dom"/>
</dbReference>
<dbReference type="Pfam" id="PF00550">
    <property type="entry name" value="PP-binding"/>
    <property type="match status" value="1"/>
</dbReference>
<dbReference type="InterPro" id="IPR016035">
    <property type="entry name" value="Acyl_Trfase/lysoPLipase"/>
</dbReference>
<evidence type="ECO:0000256" key="4">
    <source>
        <dbReference type="ARBA" id="ARBA00022553"/>
    </source>
</evidence>
<accession>A0ABN5CG72</accession>
<dbReference type="PROSITE" id="PS50075">
    <property type="entry name" value="CARRIER"/>
    <property type="match status" value="1"/>
</dbReference>
<dbReference type="PROSITE" id="PS52004">
    <property type="entry name" value="KS3_2"/>
    <property type="match status" value="1"/>
</dbReference>
<dbReference type="InterPro" id="IPR036736">
    <property type="entry name" value="ACP-like_sf"/>
</dbReference>
<dbReference type="Gene3D" id="3.30.70.250">
    <property type="entry name" value="Malonyl-CoA ACP transacylase, ACP-binding"/>
    <property type="match status" value="1"/>
</dbReference>
<evidence type="ECO:0000256" key="2">
    <source>
        <dbReference type="ARBA" id="ARBA00006484"/>
    </source>
</evidence>
<dbReference type="SUPFAM" id="SSF51735">
    <property type="entry name" value="NAD(P)-binding Rossmann-fold domains"/>
    <property type="match status" value="2"/>
</dbReference>
<evidence type="ECO:0000259" key="7">
    <source>
        <dbReference type="PROSITE" id="PS52004"/>
    </source>
</evidence>
<proteinExistence type="inferred from homology"/>
<comment type="similarity">
    <text evidence="2">Belongs to the short-chain dehydrogenases/reductases (SDR) family.</text>
</comment>
<keyword evidence="9" id="KW-1185">Reference proteome</keyword>
<dbReference type="Pfam" id="PF16197">
    <property type="entry name" value="KAsynt_C_assoc"/>
    <property type="match status" value="1"/>
</dbReference>
<dbReference type="Gene3D" id="3.40.366.10">
    <property type="entry name" value="Malonyl-Coenzyme A Acyl Carrier Protein, domain 2"/>
    <property type="match status" value="1"/>
</dbReference>
<dbReference type="PANTHER" id="PTHR43775:SF51">
    <property type="entry name" value="INACTIVE PHENOLPHTHIOCEROL SYNTHESIS POLYKETIDE SYNTHASE TYPE I PKS1-RELATED"/>
    <property type="match status" value="1"/>
</dbReference>
<dbReference type="Gene3D" id="3.40.47.10">
    <property type="match status" value="1"/>
</dbReference>
<evidence type="ECO:0000259" key="6">
    <source>
        <dbReference type="PROSITE" id="PS50075"/>
    </source>
</evidence>
<dbReference type="Gene3D" id="1.10.1200.10">
    <property type="entry name" value="ACP-like"/>
    <property type="match status" value="1"/>
</dbReference>
<reference evidence="8 9" key="1">
    <citation type="submission" date="2015-06" db="EMBL/GenBank/DDBJ databases">
        <authorList>
            <person name="Xie B.-B."/>
            <person name="Rong J.-C."/>
            <person name="Qin Q.-L."/>
            <person name="Zhang Y.-Z."/>
        </authorList>
    </citation>
    <scope>NUCLEOTIDE SEQUENCE [LARGE SCALE GENOMIC DNA]</scope>
    <source>
        <strain evidence="8 9">JCM 20779</strain>
    </source>
</reference>
<dbReference type="InterPro" id="IPR050091">
    <property type="entry name" value="PKS_NRPS_Biosynth_Enz"/>
</dbReference>
<dbReference type="RefSeq" id="WP_010374393.1">
    <property type="nucleotide sequence ID" value="NZ_CP011924.1"/>
</dbReference>
<dbReference type="SUPFAM" id="SSF52151">
    <property type="entry name" value="FabD/lysophospholipase-like"/>
    <property type="match status" value="1"/>
</dbReference>
<keyword evidence="4" id="KW-0597">Phosphoprotein</keyword>
<dbReference type="InterPro" id="IPR016036">
    <property type="entry name" value="Malonyl_transacylase_ACP-bd"/>
</dbReference>
<feature type="domain" description="Carrier" evidence="6">
    <location>
        <begin position="1381"/>
        <end position="1456"/>
    </location>
</feature>
<dbReference type="Gene3D" id="3.30.70.3290">
    <property type="match status" value="1"/>
</dbReference>
<dbReference type="Pfam" id="PF08659">
    <property type="entry name" value="KR"/>
    <property type="match status" value="1"/>
</dbReference>
<dbReference type="InterPro" id="IPR032821">
    <property type="entry name" value="PKS_assoc"/>
</dbReference>
<dbReference type="SUPFAM" id="SSF47336">
    <property type="entry name" value="ACP-like"/>
    <property type="match status" value="1"/>
</dbReference>
<dbReference type="Pfam" id="PF02801">
    <property type="entry name" value="Ketoacyl-synt_C"/>
    <property type="match status" value="1"/>
</dbReference>
<dbReference type="InterPro" id="IPR009081">
    <property type="entry name" value="PP-bd_ACP"/>
</dbReference>
<dbReference type="SUPFAM" id="SSF53901">
    <property type="entry name" value="Thiolase-like"/>
    <property type="match status" value="1"/>
</dbReference>
<protein>
    <submittedName>
        <fullName evidence="8">Yersiniabactin nonribosomal peptide/polyketide synthase</fullName>
    </submittedName>
</protein>
<feature type="domain" description="Ketosynthase family 3 (KS3)" evidence="7">
    <location>
        <begin position="8"/>
        <end position="430"/>
    </location>
</feature>
<evidence type="ECO:0000256" key="1">
    <source>
        <dbReference type="ARBA" id="ARBA00005194"/>
    </source>
</evidence>
<keyword evidence="5" id="KW-0808">Transferase</keyword>
<dbReference type="SMART" id="SM00823">
    <property type="entry name" value="PKS_PP"/>
    <property type="match status" value="1"/>
</dbReference>
<name>A0ABN5CG72_PSEO7</name>
<dbReference type="Pfam" id="PF00109">
    <property type="entry name" value="ketoacyl-synt"/>
    <property type="match status" value="1"/>
</dbReference>
<dbReference type="Pfam" id="PF00698">
    <property type="entry name" value="Acyl_transf_1"/>
    <property type="match status" value="1"/>
</dbReference>
<dbReference type="InterPro" id="IPR016039">
    <property type="entry name" value="Thiolase-like"/>
</dbReference>
<dbReference type="PANTHER" id="PTHR43775">
    <property type="entry name" value="FATTY ACID SYNTHASE"/>
    <property type="match status" value="1"/>
</dbReference>
<dbReference type="CDD" id="cd08953">
    <property type="entry name" value="KR_2_SDR_x"/>
    <property type="match status" value="1"/>
</dbReference>
<dbReference type="Gene3D" id="3.40.50.720">
    <property type="entry name" value="NAD(P)-binding Rossmann-like Domain"/>
    <property type="match status" value="1"/>
</dbReference>
<evidence type="ECO:0000313" key="9">
    <source>
        <dbReference type="Proteomes" id="UP000016521"/>
    </source>
</evidence>
<gene>
    <name evidence="8" type="primary">irp1</name>
    <name evidence="8" type="ORF">PPIS_a3797</name>
</gene>
<dbReference type="PROSITE" id="PS00012">
    <property type="entry name" value="PHOSPHOPANTETHEINE"/>
    <property type="match status" value="1"/>
</dbReference>
<dbReference type="SUPFAM" id="SSF55048">
    <property type="entry name" value="Probable ACP-binding domain of malonyl-CoA ACP transacylase"/>
    <property type="match status" value="1"/>
</dbReference>
<dbReference type="InterPro" id="IPR006162">
    <property type="entry name" value="Ppantetheine_attach_site"/>
</dbReference>
<dbReference type="InterPro" id="IPR036291">
    <property type="entry name" value="NAD(P)-bd_dom_sf"/>
</dbReference>
<dbReference type="InterPro" id="IPR014030">
    <property type="entry name" value="Ketoacyl_synth_N"/>
</dbReference>
<keyword evidence="3" id="KW-0596">Phosphopantetheine</keyword>
<dbReference type="InterPro" id="IPR014031">
    <property type="entry name" value="Ketoacyl_synth_C"/>
</dbReference>
<dbReference type="PROSITE" id="PS00606">
    <property type="entry name" value="KS3_1"/>
    <property type="match status" value="1"/>
</dbReference>
<dbReference type="CDD" id="cd00833">
    <property type="entry name" value="PKS"/>
    <property type="match status" value="1"/>
</dbReference>
<dbReference type="SMART" id="SM00825">
    <property type="entry name" value="PKS_KS"/>
    <property type="match status" value="1"/>
</dbReference>
<comment type="pathway">
    <text evidence="1">Lipid metabolism; fatty acid biosynthesis.</text>
</comment>
<dbReference type="InterPro" id="IPR001227">
    <property type="entry name" value="Ac_transferase_dom_sf"/>
</dbReference>
<dbReference type="SMART" id="SM00822">
    <property type="entry name" value="PKS_KR"/>
    <property type="match status" value="1"/>
</dbReference>
<sequence>MTEQTFNPLDIAVVGMAGRFPDADNVEALWQNVRNGHCAIETLTEEQLTAAGVSEAQRSHPDYVNASIPFANKAQFDAEFFGYTPKEATQLDPQQRLFLQTCWHALEHAGLSANGQFTGVFAGCGVPAYLLKHLLPQQQDNDITSLLALTNGNEKDALATRISYELDLTGPAVTVQTACSTSLVAVHMACRALQNYECDAALAGGVWLNLLDEQGYLAPAGGSLSTSGKLSAFSEHADGILIGSGTAAVVLKRVEEAIEDGDHILAVIKGSAINNDGRDKVGYTAPSVTGQANAIRAALEFADVEPRSVGYIESHGTGTKLGDPIEVAALSQVYQHTEKQYCALGSIKANIGHLDSAAGVTGLIKAIQALRHKEIPPSIHSSPQNSKIDFENSPFYLPKHAQTWDCDGPRRAAVSSLGMGGTNAHVILEEYLPVTEKVASAPDAWHILPISAANTASLAKQRQQLAKAITQNPQQLTLIAAQLQHKKRRLPANQAIVAKDEAQAIELLNREYADEIVKKAEQIGLLFSGQGSQYVTMAQPLYRHVTEFKTHFDDVLARFPSKLRAELEAVFFPSDEQILAANQLLNQTRVTQPALFVVAYAMAKCYQAHGVQVHAMLGHSIGEYVAACLAEVMSVDDAIHLVVARGEALQQMSEGAMLSVMADANTIAPFLNAELDIAAYNSPQNTVVAGTKAAIKMLQGELKERQVSCTRLHVSHAFHSHLTEPVLAVFAQAFAKIELKAPKIPFVSNITGEWITDSQATSVQYWLDHIRQPVDFAKGIQTLAQTCQVLIEAGPGDTLQKLSSQNLGERVLVLHSIAHVRDLKSSVPPFAKTLAILWQCGQRVDWHKVTKYPHGQKMLAPEYAFATTSFWQAAHSNHDTVTDAQISEPELLAPVWQQAMQNLAPSAPLNGQRWLVVCDDSPLCEALMEALNVEQVSILQLWHGNTFVQQQEQVYRGDTQQIETFETIMSQFGDIVRVVDLRLLGADTLAFTSHLALLQWASEHKIGVSLVATGLFSVLGNEAVSPSKATILGATRALCHEVPELFVQVVEVAEVESLTNTKTLVSAILKNLAQKSSLEIAVRGRNAFSLSQQVVPEVVTTVSGSDNPVTFITGGLGGVALILANKLAQQGHKIALLSRRVIPTAQQWPELAVNNENSKEQALFTQLNELKALAPDLMVLQGDVTDLAALTRAIAQAEAQLGHISHVVHAAGVAGGGVLSQLSPQQVSETLAAKVSGANNLLQAFAHHQLAKMIFCSSLASVLGAFGQGDYCAANAYLDALPHQSLPFPVCTINWDGWDNIGMAAGQQVASGLGLNREQGATLFMQAISADLPHLYAAAMSWAQREAKLQELLSTAVIANPSTNTVQQGKSRPVMDVEFEAPESELEQRLATLWSESLGYSEVGIFDSFFTLGGDSLIAIQMIAKAKQAFAVEIAPAAFFEDPTIDNLAFLIEEALLAEIENQ</sequence>
<dbReference type="InterPro" id="IPR013968">
    <property type="entry name" value="PKS_KR"/>
</dbReference>